<reference evidence="3" key="1">
    <citation type="submission" date="2022-11" db="UniProtKB">
        <authorList>
            <consortium name="WormBaseParasite"/>
        </authorList>
    </citation>
    <scope>IDENTIFICATION</scope>
</reference>
<protein>
    <submittedName>
        <fullName evidence="3">Uncharacterized protein</fullName>
    </submittedName>
</protein>
<accession>A0A914Y148</accession>
<evidence type="ECO:0000256" key="1">
    <source>
        <dbReference type="SAM" id="MobiDB-lite"/>
    </source>
</evidence>
<dbReference type="AlphaFoldDB" id="A0A914Y148"/>
<feature type="compositionally biased region" description="Low complexity" evidence="1">
    <location>
        <begin position="134"/>
        <end position="149"/>
    </location>
</feature>
<evidence type="ECO:0000313" key="3">
    <source>
        <dbReference type="WBParaSite" id="PSU_v2.g12512.t1"/>
    </source>
</evidence>
<organism evidence="2 3">
    <name type="scientific">Panagrolaimus superbus</name>
    <dbReference type="NCBI Taxonomy" id="310955"/>
    <lineage>
        <taxon>Eukaryota</taxon>
        <taxon>Metazoa</taxon>
        <taxon>Ecdysozoa</taxon>
        <taxon>Nematoda</taxon>
        <taxon>Chromadorea</taxon>
        <taxon>Rhabditida</taxon>
        <taxon>Tylenchina</taxon>
        <taxon>Panagrolaimomorpha</taxon>
        <taxon>Panagrolaimoidea</taxon>
        <taxon>Panagrolaimidae</taxon>
        <taxon>Panagrolaimus</taxon>
    </lineage>
</organism>
<dbReference type="WBParaSite" id="PSU_v2.g12512.t1">
    <property type="protein sequence ID" value="PSU_v2.g12512.t1"/>
    <property type="gene ID" value="PSU_v2.g12512"/>
</dbReference>
<name>A0A914Y148_9BILA</name>
<evidence type="ECO:0000313" key="2">
    <source>
        <dbReference type="Proteomes" id="UP000887577"/>
    </source>
</evidence>
<sequence>MSYFNDAPAPHGRIAVCRVYNRQTGLFEIVPASNPPQGEVFFIEAPPPAPMPMNYHGYENVPQMQSPVYPVPMFQNFQYLPQPVMNPMENEYAEPRDRVISFDSVSSIDIQPSAAPQSNEAQSQNGESAEVQEPSTSGSGSVSASTAPSAHENDTAAAQDNIYCREDGPLARHGNETISRRLPSLIQRHASGTQPWVTKILVEQTRIIVSLDTDENIIISCDCINLGRLMCECQAAPAITLESNAFKKQLFFINNETLGNFFKFSKAVYFTGQFAVENLERLVPCLRARKISVHRWTITHAGRLGSITHAGFPATIENLYFDTRGTDNVSFIDNLSRVYKDVYEDVHRGRPFLVNFQLIVDDFCALGDALDAQIERIFRMLKADVPTTAAVLFSIPGDNDIYAELSNLRFLYSHYGPVEALDGTNYLVDYWKKEDGDKTLVFGFKSRRAIPVRPEIITIERR</sequence>
<feature type="region of interest" description="Disordered" evidence="1">
    <location>
        <begin position="112"/>
        <end position="160"/>
    </location>
</feature>
<keyword evidence="2" id="KW-1185">Reference proteome</keyword>
<dbReference type="Proteomes" id="UP000887577">
    <property type="component" value="Unplaced"/>
</dbReference>
<proteinExistence type="predicted"/>
<feature type="compositionally biased region" description="Polar residues" evidence="1">
    <location>
        <begin position="114"/>
        <end position="127"/>
    </location>
</feature>